<evidence type="ECO:0000256" key="2">
    <source>
        <dbReference type="ARBA" id="ARBA00023134"/>
    </source>
</evidence>
<accession>A0A7L5JM55</accession>
<dbReference type="GO" id="GO:0005737">
    <property type="term" value="C:cytoplasm"/>
    <property type="evidence" value="ECO:0007669"/>
    <property type="project" value="TreeGrafter"/>
</dbReference>
<dbReference type="InterPro" id="IPR003008">
    <property type="entry name" value="Tubulin_FtsZ_GTPase"/>
</dbReference>
<keyword evidence="3" id="KW-1133">Transmembrane helix</keyword>
<dbReference type="PRINTS" id="PR00423">
    <property type="entry name" value="CELLDVISFTSZ"/>
</dbReference>
<dbReference type="Pfam" id="PF00091">
    <property type="entry name" value="Tubulin"/>
    <property type="match status" value="1"/>
</dbReference>
<dbReference type="Proteomes" id="UP000509513">
    <property type="component" value="Chromosome"/>
</dbReference>
<dbReference type="InterPro" id="IPR036525">
    <property type="entry name" value="Tubulin/FtsZ_GTPase_sf"/>
</dbReference>
<keyword evidence="2" id="KW-0342">GTP-binding</keyword>
<evidence type="ECO:0000256" key="3">
    <source>
        <dbReference type="SAM" id="Phobius"/>
    </source>
</evidence>
<evidence type="ECO:0000313" key="5">
    <source>
        <dbReference type="EMBL" id="QKJ26138.1"/>
    </source>
</evidence>
<name>A0A7L5JM55_9BACT</name>
<dbReference type="RefSeq" id="WP_176325328.1">
    <property type="nucleotide sequence ID" value="NZ_CP054051.1"/>
</dbReference>
<proteinExistence type="predicted"/>
<gene>
    <name evidence="5" type="ORF">ACBT_0153</name>
</gene>
<reference evidence="5 6" key="1">
    <citation type="submission" date="2020-05" db="EMBL/GenBank/DDBJ databases">
        <title>Complete genome sequencing of Campylobacter and Arcobacter type strains.</title>
        <authorList>
            <person name="Miller W.G."/>
            <person name="Yee E."/>
        </authorList>
    </citation>
    <scope>NUCLEOTIDE SEQUENCE [LARGE SCALE GENOMIC DNA]</scope>
    <source>
        <strain evidence="5 6">LMG 21996</strain>
    </source>
</reference>
<dbReference type="GO" id="GO:0003924">
    <property type="term" value="F:GTPase activity"/>
    <property type="evidence" value="ECO:0007669"/>
    <property type="project" value="InterPro"/>
</dbReference>
<protein>
    <submittedName>
        <fullName evidence="5">FtsZ domain-containing protein</fullName>
    </submittedName>
</protein>
<dbReference type="GO" id="GO:0051301">
    <property type="term" value="P:cell division"/>
    <property type="evidence" value="ECO:0007669"/>
    <property type="project" value="TreeGrafter"/>
</dbReference>
<feature type="transmembrane region" description="Helical" evidence="3">
    <location>
        <begin position="6"/>
        <end position="24"/>
    </location>
</feature>
<sequence length="229" mass="26064">MDNLSIIIITFTVVIFLYLLYKGLKSVYQDFKNIYYFKIKNYFIKKKQEQYSEKKKIIGIGGGGSNIVEYLANQYESLIINSDKRALEQKKVKNKIYLKKPDNLGCGSNEKCGFSLITEDVLNQIDNFINENLSITLIATLGGGVGSGSTKAIAEYLSNKNIIVKCILVKPFSWEGSKKSNRANETIDFLKQLKNVSIIEIENDELKSFEHLSMKESFNLLNNKINLMI</sequence>
<dbReference type="GO" id="GO:0005525">
    <property type="term" value="F:GTP binding"/>
    <property type="evidence" value="ECO:0007669"/>
    <property type="project" value="UniProtKB-KW"/>
</dbReference>
<dbReference type="SUPFAM" id="SSF52490">
    <property type="entry name" value="Tubulin nucleotide-binding domain-like"/>
    <property type="match status" value="1"/>
</dbReference>
<keyword evidence="1" id="KW-0547">Nucleotide-binding</keyword>
<dbReference type="PANTHER" id="PTHR30314">
    <property type="entry name" value="CELL DIVISION PROTEIN FTSZ-RELATED"/>
    <property type="match status" value="1"/>
</dbReference>
<keyword evidence="3" id="KW-0812">Transmembrane</keyword>
<evidence type="ECO:0000259" key="4">
    <source>
        <dbReference type="SMART" id="SM00864"/>
    </source>
</evidence>
<evidence type="ECO:0000256" key="1">
    <source>
        <dbReference type="ARBA" id="ARBA00022741"/>
    </source>
</evidence>
<dbReference type="InterPro" id="IPR045061">
    <property type="entry name" value="FtsZ/CetZ"/>
</dbReference>
<feature type="domain" description="Tubulin/FtsZ GTPase" evidence="4">
    <location>
        <begin position="54"/>
        <end position="229"/>
    </location>
</feature>
<dbReference type="SMART" id="SM00864">
    <property type="entry name" value="Tubulin"/>
    <property type="match status" value="1"/>
</dbReference>
<dbReference type="KEGG" id="acib:ACBT_0153"/>
<dbReference type="EMBL" id="CP054051">
    <property type="protein sequence ID" value="QKJ26138.1"/>
    <property type="molecule type" value="Genomic_DNA"/>
</dbReference>
<dbReference type="GO" id="GO:0032153">
    <property type="term" value="C:cell division site"/>
    <property type="evidence" value="ECO:0007669"/>
    <property type="project" value="TreeGrafter"/>
</dbReference>
<evidence type="ECO:0000313" key="6">
    <source>
        <dbReference type="Proteomes" id="UP000509513"/>
    </source>
</evidence>
<keyword evidence="3" id="KW-0472">Membrane</keyword>
<dbReference type="Gene3D" id="3.40.50.1440">
    <property type="entry name" value="Tubulin/FtsZ, GTPase domain"/>
    <property type="match status" value="1"/>
</dbReference>
<dbReference type="AlphaFoldDB" id="A0A7L5JM55"/>
<dbReference type="PANTHER" id="PTHR30314:SF3">
    <property type="entry name" value="MITOCHONDRIAL DIVISION PROTEIN FSZA"/>
    <property type="match status" value="1"/>
</dbReference>
<organism evidence="5 6">
    <name type="scientific">Aliarcobacter cibarius</name>
    <dbReference type="NCBI Taxonomy" id="255507"/>
    <lineage>
        <taxon>Bacteria</taxon>
        <taxon>Pseudomonadati</taxon>
        <taxon>Campylobacterota</taxon>
        <taxon>Epsilonproteobacteria</taxon>
        <taxon>Campylobacterales</taxon>
        <taxon>Arcobacteraceae</taxon>
        <taxon>Aliarcobacter</taxon>
    </lineage>
</organism>